<dbReference type="Proteomes" id="UP000708148">
    <property type="component" value="Unassembled WGS sequence"/>
</dbReference>
<keyword evidence="6 8" id="KW-1133">Transmembrane helix</keyword>
<keyword evidence="3 8" id="KW-0812">Transmembrane</keyword>
<dbReference type="GO" id="GO:0005778">
    <property type="term" value="C:peroxisomal membrane"/>
    <property type="evidence" value="ECO:0007669"/>
    <property type="project" value="TreeGrafter"/>
</dbReference>
<comment type="similarity">
    <text evidence="1">Belongs to the ABC transporter superfamily. ABCD family. Peroxisomal fatty acyl CoA transporter (TC 3.A.1.203) subfamily.</text>
</comment>
<dbReference type="Gene3D" id="1.20.1560.10">
    <property type="entry name" value="ABC transporter type 1, transmembrane domain"/>
    <property type="match status" value="1"/>
</dbReference>
<dbReference type="GO" id="GO:0005524">
    <property type="term" value="F:ATP binding"/>
    <property type="evidence" value="ECO:0007669"/>
    <property type="project" value="UniProtKB-KW"/>
</dbReference>
<keyword evidence="4" id="KW-0547">Nucleotide-binding</keyword>
<dbReference type="EMBL" id="CAJHUC010002270">
    <property type="protein sequence ID" value="CAD7703507.1"/>
    <property type="molecule type" value="Genomic_DNA"/>
</dbReference>
<organism evidence="10 11">
    <name type="scientific">Ostreobium quekettii</name>
    <dbReference type="NCBI Taxonomy" id="121088"/>
    <lineage>
        <taxon>Eukaryota</taxon>
        <taxon>Viridiplantae</taxon>
        <taxon>Chlorophyta</taxon>
        <taxon>core chlorophytes</taxon>
        <taxon>Ulvophyceae</taxon>
        <taxon>TCBD clade</taxon>
        <taxon>Bryopsidales</taxon>
        <taxon>Ostreobineae</taxon>
        <taxon>Ostreobiaceae</taxon>
        <taxon>Ostreobium</taxon>
    </lineage>
</organism>
<dbReference type="InterPro" id="IPR003593">
    <property type="entry name" value="AAA+_ATPase"/>
</dbReference>
<feature type="transmembrane region" description="Helical" evidence="8">
    <location>
        <begin position="138"/>
        <end position="165"/>
    </location>
</feature>
<evidence type="ECO:0000256" key="8">
    <source>
        <dbReference type="SAM" id="Phobius"/>
    </source>
</evidence>
<feature type="transmembrane region" description="Helical" evidence="8">
    <location>
        <begin position="26"/>
        <end position="44"/>
    </location>
</feature>
<dbReference type="SMART" id="SM00382">
    <property type="entry name" value="AAA"/>
    <property type="match status" value="1"/>
</dbReference>
<dbReference type="GO" id="GO:0042760">
    <property type="term" value="P:very long-chain fatty acid catabolic process"/>
    <property type="evidence" value="ECO:0007669"/>
    <property type="project" value="TreeGrafter"/>
</dbReference>
<evidence type="ECO:0000259" key="9">
    <source>
        <dbReference type="PROSITE" id="PS50893"/>
    </source>
</evidence>
<dbReference type="PROSITE" id="PS50893">
    <property type="entry name" value="ABC_TRANSPORTER_2"/>
    <property type="match status" value="1"/>
</dbReference>
<keyword evidence="7 8" id="KW-0472">Membrane</keyword>
<dbReference type="PANTHER" id="PTHR11384:SF59">
    <property type="entry name" value="LYSOSOMAL COBALAMIN TRANSPORTER ABCD4"/>
    <property type="match status" value="1"/>
</dbReference>
<reference evidence="10" key="1">
    <citation type="submission" date="2020-12" db="EMBL/GenBank/DDBJ databases">
        <authorList>
            <person name="Iha C."/>
        </authorList>
    </citation>
    <scope>NUCLEOTIDE SEQUENCE</scope>
</reference>
<accession>A0A8S1J8L8</accession>
<evidence type="ECO:0000256" key="2">
    <source>
        <dbReference type="ARBA" id="ARBA00022448"/>
    </source>
</evidence>
<keyword evidence="2" id="KW-0813">Transport</keyword>
<dbReference type="GO" id="GO:0007031">
    <property type="term" value="P:peroxisome organization"/>
    <property type="evidence" value="ECO:0007669"/>
    <property type="project" value="TreeGrafter"/>
</dbReference>
<feature type="transmembrane region" description="Helical" evidence="8">
    <location>
        <begin position="177"/>
        <end position="202"/>
    </location>
</feature>
<evidence type="ECO:0000256" key="1">
    <source>
        <dbReference type="ARBA" id="ARBA00008575"/>
    </source>
</evidence>
<gene>
    <name evidence="10" type="ORF">OSTQU699_LOCUS8864</name>
</gene>
<dbReference type="InterPro" id="IPR027417">
    <property type="entry name" value="P-loop_NTPase"/>
</dbReference>
<dbReference type="AlphaFoldDB" id="A0A8S1J8L8"/>
<dbReference type="InterPro" id="IPR011527">
    <property type="entry name" value="ABC1_TM_dom"/>
</dbReference>
<evidence type="ECO:0000256" key="7">
    <source>
        <dbReference type="ARBA" id="ARBA00023136"/>
    </source>
</evidence>
<evidence type="ECO:0000256" key="5">
    <source>
        <dbReference type="ARBA" id="ARBA00022840"/>
    </source>
</evidence>
<dbReference type="Gene3D" id="3.40.50.300">
    <property type="entry name" value="P-loop containing nucleotide triphosphate hydrolases"/>
    <property type="match status" value="1"/>
</dbReference>
<keyword evidence="5" id="KW-0067">ATP-binding</keyword>
<dbReference type="GO" id="GO:0006635">
    <property type="term" value="P:fatty acid beta-oxidation"/>
    <property type="evidence" value="ECO:0007669"/>
    <property type="project" value="TreeGrafter"/>
</dbReference>
<name>A0A8S1J8L8_9CHLO</name>
<dbReference type="Pfam" id="PF06472">
    <property type="entry name" value="ABC_membrane_2"/>
    <property type="match status" value="1"/>
</dbReference>
<evidence type="ECO:0000256" key="3">
    <source>
        <dbReference type="ARBA" id="ARBA00022692"/>
    </source>
</evidence>
<dbReference type="InterPro" id="IPR017871">
    <property type="entry name" value="ABC_transporter-like_CS"/>
</dbReference>
<evidence type="ECO:0000313" key="11">
    <source>
        <dbReference type="Proteomes" id="UP000708148"/>
    </source>
</evidence>
<sequence length="600" mass="66439">GVRASPNGDGATAAFDVRFLRRTWRLLRILKAYPALLLIVLSVVNEFVNSKVGLVTGNFYRIFVSGQKGEFWTIWLQSAGIFLAKAAIQSTMDWLAEFLALRWRTTLSHKLQEQYCHDDNFYWLQSIDNPDQRIAQDLHALCTSLGLIAKKLAAAPFSVVWYSWLTYRATKSWRVVAATYVSFVVGFVILRFAISSIAALVYTQERLEGDYRAALLRLRIQGMEIAASKGGPTELQYLEQKLQKVLKKQGQVVSRRWLLDLLTKLQDYWGSLLNFTCVAVVVFSGRGADGTPDETAEFVSNISFYLLALINSLSQVLDTSSLMSNLAGLVPRAAQVMEELGSRDHAFANAPDGHHGDKGSMMPRKSVNVPEHAEFAMDSPSFRVRNLSCNTPAGEPVVSNLSFCLTEGESLLVVGSSGCGKSTLMACLQGLHPRDAGCVESPADMFLPQRPLAGPGLTLMEQLTYPGQDALSDEEISDLLRLVGLWGRSRRWPKGELEPLKDWSQILSPGELQCIGIARVLHRRPSVVILDESTSSLPPDVAVELYKVLKARVGIIISVGHQSDLRGLHDWVLEVHADGTGSWEMRRQSERQCTGACLLL</sequence>
<dbReference type="GO" id="GO:0140359">
    <property type="term" value="F:ABC-type transporter activity"/>
    <property type="evidence" value="ECO:0007669"/>
    <property type="project" value="InterPro"/>
</dbReference>
<dbReference type="Pfam" id="PF00005">
    <property type="entry name" value="ABC_tran"/>
    <property type="match status" value="1"/>
</dbReference>
<dbReference type="PANTHER" id="PTHR11384">
    <property type="entry name" value="ATP-BINDING CASSETTE, SUB-FAMILY D MEMBER"/>
    <property type="match status" value="1"/>
</dbReference>
<evidence type="ECO:0000256" key="4">
    <source>
        <dbReference type="ARBA" id="ARBA00022741"/>
    </source>
</evidence>
<dbReference type="OrthoDB" id="536219at2759"/>
<comment type="caution">
    <text evidence="10">The sequence shown here is derived from an EMBL/GenBank/DDBJ whole genome shotgun (WGS) entry which is preliminary data.</text>
</comment>
<evidence type="ECO:0000256" key="6">
    <source>
        <dbReference type="ARBA" id="ARBA00022989"/>
    </source>
</evidence>
<keyword evidence="11" id="KW-1185">Reference proteome</keyword>
<evidence type="ECO:0000313" key="10">
    <source>
        <dbReference type="EMBL" id="CAD7703507.1"/>
    </source>
</evidence>
<dbReference type="GO" id="GO:0016887">
    <property type="term" value="F:ATP hydrolysis activity"/>
    <property type="evidence" value="ECO:0007669"/>
    <property type="project" value="InterPro"/>
</dbReference>
<dbReference type="GO" id="GO:0015910">
    <property type="term" value="P:long-chain fatty acid import into peroxisome"/>
    <property type="evidence" value="ECO:0007669"/>
    <property type="project" value="TreeGrafter"/>
</dbReference>
<dbReference type="SUPFAM" id="SSF90123">
    <property type="entry name" value="ABC transporter transmembrane region"/>
    <property type="match status" value="1"/>
</dbReference>
<proteinExistence type="inferred from homology"/>
<feature type="domain" description="ABC transporter" evidence="9">
    <location>
        <begin position="382"/>
        <end position="597"/>
    </location>
</feature>
<dbReference type="InterPro" id="IPR036640">
    <property type="entry name" value="ABC1_TM_sf"/>
</dbReference>
<dbReference type="InterPro" id="IPR003439">
    <property type="entry name" value="ABC_transporter-like_ATP-bd"/>
</dbReference>
<dbReference type="SUPFAM" id="SSF52540">
    <property type="entry name" value="P-loop containing nucleoside triphosphate hydrolases"/>
    <property type="match status" value="1"/>
</dbReference>
<dbReference type="PROSITE" id="PS00211">
    <property type="entry name" value="ABC_TRANSPORTER_1"/>
    <property type="match status" value="1"/>
</dbReference>
<protein>
    <recommendedName>
        <fullName evidence="9">ABC transporter domain-containing protein</fullName>
    </recommendedName>
</protein>
<feature type="non-terminal residue" evidence="10">
    <location>
        <position position="600"/>
    </location>
</feature>
<dbReference type="InterPro" id="IPR050835">
    <property type="entry name" value="ABC_transporter_sub-D"/>
</dbReference>
<dbReference type="GO" id="GO:0005324">
    <property type="term" value="F:long-chain fatty acid transmembrane transporter activity"/>
    <property type="evidence" value="ECO:0007669"/>
    <property type="project" value="TreeGrafter"/>
</dbReference>